<organism evidence="3 4">
    <name type="scientific">Psychrobacter aestuarii</name>
    <dbReference type="NCBI Taxonomy" id="556327"/>
    <lineage>
        <taxon>Bacteria</taxon>
        <taxon>Pseudomonadati</taxon>
        <taxon>Pseudomonadota</taxon>
        <taxon>Gammaproteobacteria</taxon>
        <taxon>Moraxellales</taxon>
        <taxon>Moraxellaceae</taxon>
        <taxon>Psychrobacter</taxon>
    </lineage>
</organism>
<comment type="caution">
    <text evidence="3">The sequence shown here is derived from an EMBL/GenBank/DDBJ whole genome shotgun (WGS) entry which is preliminary data.</text>
</comment>
<feature type="region of interest" description="Disordered" evidence="1">
    <location>
        <begin position="27"/>
        <end position="65"/>
    </location>
</feature>
<dbReference type="PROSITE" id="PS51257">
    <property type="entry name" value="PROKAR_LIPOPROTEIN"/>
    <property type="match status" value="1"/>
</dbReference>
<feature type="compositionally biased region" description="Pro residues" evidence="1">
    <location>
        <begin position="39"/>
        <end position="48"/>
    </location>
</feature>
<keyword evidence="4" id="KW-1185">Reference proteome</keyword>
<keyword evidence="2" id="KW-0732">Signal</keyword>
<evidence type="ECO:0000256" key="2">
    <source>
        <dbReference type="SAM" id="SignalP"/>
    </source>
</evidence>
<reference evidence="4" key="1">
    <citation type="journal article" date="2019" name="Int. J. Syst. Evol. Microbiol.">
        <title>The Global Catalogue of Microorganisms (GCM) 10K type strain sequencing project: providing services to taxonomists for standard genome sequencing and annotation.</title>
        <authorList>
            <consortium name="The Broad Institute Genomics Platform"/>
            <consortium name="The Broad Institute Genome Sequencing Center for Infectious Disease"/>
            <person name="Wu L."/>
            <person name="Ma J."/>
        </authorList>
    </citation>
    <scope>NUCLEOTIDE SEQUENCE [LARGE SCALE GENOMIC DNA]</scope>
    <source>
        <strain evidence="4">JCM 16343</strain>
    </source>
</reference>
<feature type="chain" id="PRO_5047435972" description="CAP domain-containing protein" evidence="2">
    <location>
        <begin position="25"/>
        <end position="412"/>
    </location>
</feature>
<evidence type="ECO:0008006" key="5">
    <source>
        <dbReference type="Google" id="ProtNLM"/>
    </source>
</evidence>
<dbReference type="EMBL" id="BAAAFR010000005">
    <property type="protein sequence ID" value="GAA0321906.1"/>
    <property type="molecule type" value="Genomic_DNA"/>
</dbReference>
<name>A0ABP3FQ77_9GAMM</name>
<dbReference type="RefSeq" id="WP_227691501.1">
    <property type="nucleotide sequence ID" value="NZ_BAAAFR010000005.1"/>
</dbReference>
<gene>
    <name evidence="3" type="ORF">GCM10009129_19700</name>
</gene>
<sequence>MMNHRSAMQYLSIMIAAVSLTACGGGGGSDGGSTANKTAPPPAAPTQPAPTDSIDSDTLDQAKNLPDTTSTHIAISSIEKDNHLSAGLAGANVISLARQSCGLSGLSYDDDLAAIAVGHANYIKHVFSNSQPSSFNAHSQASLREVAAYTGSNNPFFTGINFKERLLAAAYPNMRYGAVENIVQTTTRNSAGTALAPQYAAADMATSLLAAPYHLKSLMGLTLGQTGSAMVAYTPYNTDRATNIGYVFVNLSAGNAQSSQQPAPDMVTYPCDGVTNTTTALYHESPSPVAGTGRDLSTDPIGQPVYIRLPAATSIKVSNVRLHDAKRNIDVPTTLLDTLSDPHPNTGYALKPNEAFILPITDNINSCEGKRGRATNCGLHGNTTYTVSFDVLVDNTALKQQRFNFTTGAVSY</sequence>
<evidence type="ECO:0000313" key="3">
    <source>
        <dbReference type="EMBL" id="GAA0321906.1"/>
    </source>
</evidence>
<feature type="signal peptide" evidence="2">
    <location>
        <begin position="1"/>
        <end position="24"/>
    </location>
</feature>
<evidence type="ECO:0000256" key="1">
    <source>
        <dbReference type="SAM" id="MobiDB-lite"/>
    </source>
</evidence>
<dbReference type="InterPro" id="IPR035940">
    <property type="entry name" value="CAP_sf"/>
</dbReference>
<protein>
    <recommendedName>
        <fullName evidence="5">CAP domain-containing protein</fullName>
    </recommendedName>
</protein>
<proteinExistence type="predicted"/>
<dbReference type="Gene3D" id="3.40.33.10">
    <property type="entry name" value="CAP"/>
    <property type="match status" value="1"/>
</dbReference>
<evidence type="ECO:0000313" key="4">
    <source>
        <dbReference type="Proteomes" id="UP001501787"/>
    </source>
</evidence>
<accession>A0ABP3FQ77</accession>
<dbReference type="Proteomes" id="UP001501787">
    <property type="component" value="Unassembled WGS sequence"/>
</dbReference>